<reference evidence="1 2" key="1">
    <citation type="submission" date="2020-03" db="EMBL/GenBank/DDBJ databases">
        <title>Draft Genome Sequence of Cudoniella acicularis.</title>
        <authorList>
            <person name="Buettner E."/>
            <person name="Kellner H."/>
        </authorList>
    </citation>
    <scope>NUCLEOTIDE SEQUENCE [LARGE SCALE GENOMIC DNA]</scope>
    <source>
        <strain evidence="1 2">DSM 108380</strain>
    </source>
</reference>
<dbReference type="EMBL" id="JAAMPI010000323">
    <property type="protein sequence ID" value="KAF4632721.1"/>
    <property type="molecule type" value="Genomic_DNA"/>
</dbReference>
<dbReference type="InterPro" id="IPR036770">
    <property type="entry name" value="Ankyrin_rpt-contain_sf"/>
</dbReference>
<dbReference type="Proteomes" id="UP000566819">
    <property type="component" value="Unassembled WGS sequence"/>
</dbReference>
<gene>
    <name evidence="1" type="ORF">G7Y89_g5406</name>
</gene>
<proteinExistence type="predicted"/>
<protein>
    <submittedName>
        <fullName evidence="1">Uncharacterized protein</fullName>
    </submittedName>
</protein>
<name>A0A8H4RPM7_9HELO</name>
<dbReference type="Gene3D" id="1.25.40.20">
    <property type="entry name" value="Ankyrin repeat-containing domain"/>
    <property type="match status" value="1"/>
</dbReference>
<keyword evidence="2" id="KW-1185">Reference proteome</keyword>
<evidence type="ECO:0000313" key="2">
    <source>
        <dbReference type="Proteomes" id="UP000566819"/>
    </source>
</evidence>
<dbReference type="InterPro" id="IPR002110">
    <property type="entry name" value="Ankyrin_rpt"/>
</dbReference>
<organism evidence="1 2">
    <name type="scientific">Cudoniella acicularis</name>
    <dbReference type="NCBI Taxonomy" id="354080"/>
    <lineage>
        <taxon>Eukaryota</taxon>
        <taxon>Fungi</taxon>
        <taxon>Dikarya</taxon>
        <taxon>Ascomycota</taxon>
        <taxon>Pezizomycotina</taxon>
        <taxon>Leotiomycetes</taxon>
        <taxon>Helotiales</taxon>
        <taxon>Tricladiaceae</taxon>
        <taxon>Cudoniella</taxon>
    </lineage>
</organism>
<accession>A0A8H4RPM7</accession>
<dbReference type="AlphaFoldDB" id="A0A8H4RPM7"/>
<sequence length="246" mass="27541">MLLHRYSSPRRRLLDMVCQEAARRGCNDLINQILDIGTDANPEIDRHSSISAAAEAGHCSTVALLLPRGASPSYRREDALSEAAAGGHLDIINLLYPSLTDSDAGERITHAFTAAVGAGSRVSAQYILDRGFDLNSDEMKLRRRFIFDSAIRNLKYDMICWLVLDLGFNINSYGDDFRLEDCSIVDAMLRGDSEVVRLLFQLGAKAVNLENDQIHRRVYMPPIYAKTQEALDTYLELEKSSKRCLI</sequence>
<dbReference type="Pfam" id="PF12796">
    <property type="entry name" value="Ank_2"/>
    <property type="match status" value="1"/>
</dbReference>
<comment type="caution">
    <text evidence="1">The sequence shown here is derived from an EMBL/GenBank/DDBJ whole genome shotgun (WGS) entry which is preliminary data.</text>
</comment>
<dbReference type="SUPFAM" id="SSF48403">
    <property type="entry name" value="Ankyrin repeat"/>
    <property type="match status" value="1"/>
</dbReference>
<dbReference type="OrthoDB" id="4365661at2759"/>
<evidence type="ECO:0000313" key="1">
    <source>
        <dbReference type="EMBL" id="KAF4632721.1"/>
    </source>
</evidence>